<evidence type="ECO:0000256" key="3">
    <source>
        <dbReference type="ARBA" id="ARBA00022729"/>
    </source>
</evidence>
<dbReference type="PROSITE" id="PS01039">
    <property type="entry name" value="SBP_BACTERIAL_3"/>
    <property type="match status" value="1"/>
</dbReference>
<organism evidence="7 8">
    <name type="scientific">Papillibacter cinnamivorans DSM 12816</name>
    <dbReference type="NCBI Taxonomy" id="1122930"/>
    <lineage>
        <taxon>Bacteria</taxon>
        <taxon>Bacillati</taxon>
        <taxon>Bacillota</taxon>
        <taxon>Clostridia</taxon>
        <taxon>Eubacteriales</taxon>
        <taxon>Oscillospiraceae</taxon>
        <taxon>Papillibacter</taxon>
    </lineage>
</organism>
<feature type="chain" id="PRO_5039529620" evidence="5">
    <location>
        <begin position="23"/>
        <end position="277"/>
    </location>
</feature>
<keyword evidence="8" id="KW-1185">Reference proteome</keyword>
<evidence type="ECO:0000259" key="6">
    <source>
        <dbReference type="SMART" id="SM00062"/>
    </source>
</evidence>
<accession>A0A1W2CRW3</accession>
<sequence>MKKANKISALLLAGILSLGLLASCSSGSGSATATPTAAPTEKPVTIASAADLQGKKIAVQEGTTGDILATGIEGAQITRFKKATDCALELINGRVDCVIIDEMPAKKLVEANSDKLQLLDFPASEEIEAYAIAIAKDNTELLDKFNAALATIKENGTYDLLFSEYISGEDVELPAIPDYESSGKLIMGTNAAFEPFEYRDDSNEVVGFDVDLAKYICAELGVTLEISDMDFDALIPALETGKIDFIAAGMTATDERRQNVDFTDDYYESTQAIIVQK</sequence>
<dbReference type="Proteomes" id="UP000192790">
    <property type="component" value="Unassembled WGS sequence"/>
</dbReference>
<evidence type="ECO:0000313" key="8">
    <source>
        <dbReference type="Proteomes" id="UP000192790"/>
    </source>
</evidence>
<evidence type="ECO:0000256" key="4">
    <source>
        <dbReference type="RuleBase" id="RU003744"/>
    </source>
</evidence>
<keyword evidence="3 5" id="KW-0732">Signal</keyword>
<evidence type="ECO:0000256" key="2">
    <source>
        <dbReference type="ARBA" id="ARBA00010333"/>
    </source>
</evidence>
<dbReference type="SUPFAM" id="SSF53850">
    <property type="entry name" value="Periplasmic binding protein-like II"/>
    <property type="match status" value="2"/>
</dbReference>
<evidence type="ECO:0000313" key="7">
    <source>
        <dbReference type="EMBL" id="SMC87632.1"/>
    </source>
</evidence>
<dbReference type="RefSeq" id="WP_084235598.1">
    <property type="nucleotide sequence ID" value="NZ_FWXW01000012.1"/>
</dbReference>
<dbReference type="InterPro" id="IPR018313">
    <property type="entry name" value="SBP_3_CS"/>
</dbReference>
<comment type="similarity">
    <text evidence="2 4">Belongs to the bacterial solute-binding protein 3 family.</text>
</comment>
<evidence type="ECO:0000256" key="5">
    <source>
        <dbReference type="SAM" id="SignalP"/>
    </source>
</evidence>
<feature type="domain" description="Solute-binding protein family 3/N-terminal" evidence="6">
    <location>
        <begin position="1"/>
        <end position="169"/>
    </location>
</feature>
<dbReference type="AlphaFoldDB" id="A0A1W2CRW3"/>
<gene>
    <name evidence="7" type="ORF">SAMN02745168_0179</name>
</gene>
<comment type="subcellular location">
    <subcellularLocation>
        <location evidence="1">Cell envelope</location>
    </subcellularLocation>
</comment>
<dbReference type="PANTHER" id="PTHR35936">
    <property type="entry name" value="MEMBRANE-BOUND LYTIC MUREIN TRANSGLYCOSYLASE F"/>
    <property type="match status" value="1"/>
</dbReference>
<name>A0A1W2CRW3_9FIRM</name>
<feature type="signal peptide" evidence="5">
    <location>
        <begin position="1"/>
        <end position="22"/>
    </location>
</feature>
<proteinExistence type="inferred from homology"/>
<protein>
    <submittedName>
        <fullName evidence="7">Amino acid ABC transporter substrate-binding protein, PAAT family</fullName>
    </submittedName>
</protein>
<dbReference type="PANTHER" id="PTHR35936:SF17">
    <property type="entry name" value="ARGININE-BINDING EXTRACELLULAR PROTEIN ARTP"/>
    <property type="match status" value="1"/>
</dbReference>
<dbReference type="Gene3D" id="3.40.190.10">
    <property type="entry name" value="Periplasmic binding protein-like II"/>
    <property type="match status" value="3"/>
</dbReference>
<dbReference type="GO" id="GO:0030313">
    <property type="term" value="C:cell envelope"/>
    <property type="evidence" value="ECO:0007669"/>
    <property type="project" value="UniProtKB-SubCell"/>
</dbReference>
<evidence type="ECO:0000256" key="1">
    <source>
        <dbReference type="ARBA" id="ARBA00004196"/>
    </source>
</evidence>
<dbReference type="InterPro" id="IPR001638">
    <property type="entry name" value="Solute-binding_3/MltF_N"/>
</dbReference>
<dbReference type="OrthoDB" id="9774451at2"/>
<reference evidence="7 8" key="1">
    <citation type="submission" date="2017-04" db="EMBL/GenBank/DDBJ databases">
        <authorList>
            <person name="Afonso C.L."/>
            <person name="Miller P.J."/>
            <person name="Scott M.A."/>
            <person name="Spackman E."/>
            <person name="Goraichik I."/>
            <person name="Dimitrov K.M."/>
            <person name="Suarez D.L."/>
            <person name="Swayne D.E."/>
        </authorList>
    </citation>
    <scope>NUCLEOTIDE SEQUENCE [LARGE SCALE GENOMIC DNA]</scope>
    <source>
        <strain evidence="7 8">DSM 12816</strain>
    </source>
</reference>
<dbReference type="EMBL" id="FWXW01000012">
    <property type="protein sequence ID" value="SMC87632.1"/>
    <property type="molecule type" value="Genomic_DNA"/>
</dbReference>
<dbReference type="SMART" id="SM00062">
    <property type="entry name" value="PBPb"/>
    <property type="match status" value="1"/>
</dbReference>
<dbReference type="Pfam" id="PF00497">
    <property type="entry name" value="SBP_bac_3"/>
    <property type="match status" value="1"/>
</dbReference>
<dbReference type="PROSITE" id="PS51257">
    <property type="entry name" value="PROKAR_LIPOPROTEIN"/>
    <property type="match status" value="1"/>
</dbReference>
<dbReference type="STRING" id="1122930.SAMN02745168_0179"/>